<dbReference type="EMBL" id="JADGKB010000014">
    <property type="protein sequence ID" value="KAJ3259974.1"/>
    <property type="molecule type" value="Genomic_DNA"/>
</dbReference>
<dbReference type="PANTHER" id="PTHR46188:SF1">
    <property type="entry name" value="BOLA-LIKE PROTEIN 3"/>
    <property type="match status" value="1"/>
</dbReference>
<evidence type="ECO:0000256" key="1">
    <source>
        <dbReference type="ARBA" id="ARBA00005578"/>
    </source>
</evidence>
<dbReference type="Gene3D" id="3.30.300.90">
    <property type="entry name" value="BolA-like"/>
    <property type="match status" value="1"/>
</dbReference>
<dbReference type="SUPFAM" id="SSF82657">
    <property type="entry name" value="BolA-like"/>
    <property type="match status" value="1"/>
</dbReference>
<gene>
    <name evidence="3" type="ORF">HK103_001484</name>
</gene>
<sequence>MIRKFSILKRLYTNIAPLNPQYTLGEKIIHEKLATALEAPKLNVKDISGGCGSMYAVEIHSPKFKGKNLVTQHRMVSDVIKDEIKEMHGIQIKTHVHE</sequence>
<dbReference type="InterPro" id="IPR052275">
    <property type="entry name" value="Mt_Fe-S_assembly_factor"/>
</dbReference>
<dbReference type="PANTHER" id="PTHR46188">
    <property type="entry name" value="BOLA-LIKE PROTEIN 3"/>
    <property type="match status" value="1"/>
</dbReference>
<protein>
    <recommendedName>
        <fullName evidence="5">Bola-like protein</fullName>
    </recommendedName>
</protein>
<organism evidence="3 4">
    <name type="scientific">Boothiomyces macroporosus</name>
    <dbReference type="NCBI Taxonomy" id="261099"/>
    <lineage>
        <taxon>Eukaryota</taxon>
        <taxon>Fungi</taxon>
        <taxon>Fungi incertae sedis</taxon>
        <taxon>Chytridiomycota</taxon>
        <taxon>Chytridiomycota incertae sedis</taxon>
        <taxon>Chytridiomycetes</taxon>
        <taxon>Rhizophydiales</taxon>
        <taxon>Terramycetaceae</taxon>
        <taxon>Boothiomyces</taxon>
    </lineage>
</organism>
<dbReference type="GO" id="GO:0005759">
    <property type="term" value="C:mitochondrial matrix"/>
    <property type="evidence" value="ECO:0007669"/>
    <property type="project" value="TreeGrafter"/>
</dbReference>
<dbReference type="AlphaFoldDB" id="A0AAD5ULY4"/>
<evidence type="ECO:0000313" key="3">
    <source>
        <dbReference type="EMBL" id="KAJ3259974.1"/>
    </source>
</evidence>
<accession>A0AAD5ULY4</accession>
<name>A0AAD5ULY4_9FUNG</name>
<evidence type="ECO:0000256" key="2">
    <source>
        <dbReference type="RuleBase" id="RU003860"/>
    </source>
</evidence>
<keyword evidence="4" id="KW-1185">Reference proteome</keyword>
<evidence type="ECO:0008006" key="5">
    <source>
        <dbReference type="Google" id="ProtNLM"/>
    </source>
</evidence>
<dbReference type="InterPro" id="IPR036065">
    <property type="entry name" value="BolA-like_sf"/>
</dbReference>
<proteinExistence type="inferred from homology"/>
<comment type="caution">
    <text evidence="3">The sequence shown here is derived from an EMBL/GenBank/DDBJ whole genome shotgun (WGS) entry which is preliminary data.</text>
</comment>
<reference evidence="3" key="1">
    <citation type="submission" date="2020-05" db="EMBL/GenBank/DDBJ databases">
        <title>Phylogenomic resolution of chytrid fungi.</title>
        <authorList>
            <person name="Stajich J.E."/>
            <person name="Amses K."/>
            <person name="Simmons R."/>
            <person name="Seto K."/>
            <person name="Myers J."/>
            <person name="Bonds A."/>
            <person name="Quandt C.A."/>
            <person name="Barry K."/>
            <person name="Liu P."/>
            <person name="Grigoriev I."/>
            <person name="Longcore J.E."/>
            <person name="James T.Y."/>
        </authorList>
    </citation>
    <scope>NUCLEOTIDE SEQUENCE</scope>
    <source>
        <strain evidence="3">PLAUS21</strain>
    </source>
</reference>
<comment type="similarity">
    <text evidence="1 2">Belongs to the BolA/IbaG family.</text>
</comment>
<dbReference type="InterPro" id="IPR002634">
    <property type="entry name" value="BolA"/>
</dbReference>
<dbReference type="Proteomes" id="UP001210925">
    <property type="component" value="Unassembled WGS sequence"/>
</dbReference>
<dbReference type="Pfam" id="PF01722">
    <property type="entry name" value="BolA"/>
    <property type="match status" value="1"/>
</dbReference>
<evidence type="ECO:0000313" key="4">
    <source>
        <dbReference type="Proteomes" id="UP001210925"/>
    </source>
</evidence>